<organism evidence="4 5">
    <name type="scientific">Klebsormidium nitens</name>
    <name type="common">Green alga</name>
    <name type="synonym">Ulothrix nitens</name>
    <dbReference type="NCBI Taxonomy" id="105231"/>
    <lineage>
        <taxon>Eukaryota</taxon>
        <taxon>Viridiplantae</taxon>
        <taxon>Streptophyta</taxon>
        <taxon>Klebsormidiophyceae</taxon>
        <taxon>Klebsormidiales</taxon>
        <taxon>Klebsormidiaceae</taxon>
        <taxon>Klebsormidium</taxon>
    </lineage>
</organism>
<name>A0A1Y1HQ72_KLENI</name>
<proteinExistence type="predicted"/>
<dbReference type="EMBL" id="DF237011">
    <property type="protein sequence ID" value="GAQ80784.1"/>
    <property type="molecule type" value="Genomic_DNA"/>
</dbReference>
<feature type="chain" id="PRO_5013141271" evidence="3">
    <location>
        <begin position="26"/>
        <end position="456"/>
    </location>
</feature>
<evidence type="ECO:0000313" key="4">
    <source>
        <dbReference type="EMBL" id="GAQ80784.1"/>
    </source>
</evidence>
<keyword evidence="5" id="KW-1185">Reference proteome</keyword>
<feature type="compositionally biased region" description="Acidic residues" evidence="1">
    <location>
        <begin position="93"/>
        <end position="107"/>
    </location>
</feature>
<feature type="region of interest" description="Disordered" evidence="1">
    <location>
        <begin position="415"/>
        <end position="456"/>
    </location>
</feature>
<keyword evidence="2" id="KW-0472">Membrane</keyword>
<sequence length="456" mass="48280">MISRRFHRSAISGFVALLLLGLVGSSFKGEVGSWVDSAVSRGSHLKGRLLLSEEQAAAPQEAEGLFPGGPDWGAASSPLSTEKVQADRTPDTSLDEDSERSDEDDGSLLESSKGVSQAAAAPTRSKVDTGATAPALGIVTNSGVKRHTSLAVAGGPTAGKREEEEEGDLGEDENEGVDTTWNKSLTDTRKADTSVKEDEEFGTDASPNSGSSNGTAGGSNEESTTGGGDWDDDEGGSITSENDPPKLEHRTSSWEGFGDPSKKLTLTVVCSNTGGGVLEVKIATPTWIRADPESVRVGAGEERNISITVLDPKGLKGSSERIQIKSNGGDEYFEITRAALGKTDWTDNLPSSSLSSTAVVAVGSTIVGLAALAWYVCRRRQQRHGASSFKYKELEMQGDLSSALGQHPVGAGMALNSYSSGYGPDRSPRTMTDEESTQGWDDNWDDWDQEEQRSRR</sequence>
<keyword evidence="2" id="KW-1133">Transmembrane helix</keyword>
<feature type="compositionally biased region" description="Basic and acidic residues" evidence="1">
    <location>
        <begin position="186"/>
        <end position="196"/>
    </location>
</feature>
<accession>A0A1Y1HQ72</accession>
<feature type="region of interest" description="Disordered" evidence="1">
    <location>
        <begin position="147"/>
        <end position="258"/>
    </location>
</feature>
<keyword evidence="2" id="KW-0812">Transmembrane</keyword>
<dbReference type="AlphaFoldDB" id="A0A1Y1HQ72"/>
<evidence type="ECO:0000256" key="3">
    <source>
        <dbReference type="SAM" id="SignalP"/>
    </source>
</evidence>
<feature type="compositionally biased region" description="Low complexity" evidence="1">
    <location>
        <begin position="205"/>
        <end position="224"/>
    </location>
</feature>
<feature type="signal peptide" evidence="3">
    <location>
        <begin position="1"/>
        <end position="25"/>
    </location>
</feature>
<evidence type="ECO:0000256" key="1">
    <source>
        <dbReference type="SAM" id="MobiDB-lite"/>
    </source>
</evidence>
<evidence type="ECO:0000256" key="2">
    <source>
        <dbReference type="SAM" id="Phobius"/>
    </source>
</evidence>
<gene>
    <name evidence="4" type="ORF">KFL_000620180</name>
</gene>
<reference evidence="4 5" key="1">
    <citation type="journal article" date="2014" name="Nat. Commun.">
        <title>Klebsormidium flaccidum genome reveals primary factors for plant terrestrial adaptation.</title>
        <authorList>
            <person name="Hori K."/>
            <person name="Maruyama F."/>
            <person name="Fujisawa T."/>
            <person name="Togashi T."/>
            <person name="Yamamoto N."/>
            <person name="Seo M."/>
            <person name="Sato S."/>
            <person name="Yamada T."/>
            <person name="Mori H."/>
            <person name="Tajima N."/>
            <person name="Moriyama T."/>
            <person name="Ikeuchi M."/>
            <person name="Watanabe M."/>
            <person name="Wada H."/>
            <person name="Kobayashi K."/>
            <person name="Saito M."/>
            <person name="Masuda T."/>
            <person name="Sasaki-Sekimoto Y."/>
            <person name="Mashiguchi K."/>
            <person name="Awai K."/>
            <person name="Shimojima M."/>
            <person name="Masuda S."/>
            <person name="Iwai M."/>
            <person name="Nobusawa T."/>
            <person name="Narise T."/>
            <person name="Kondo S."/>
            <person name="Saito H."/>
            <person name="Sato R."/>
            <person name="Murakawa M."/>
            <person name="Ihara Y."/>
            <person name="Oshima-Yamada Y."/>
            <person name="Ohtaka K."/>
            <person name="Satoh M."/>
            <person name="Sonobe K."/>
            <person name="Ishii M."/>
            <person name="Ohtani R."/>
            <person name="Kanamori-Sato M."/>
            <person name="Honoki R."/>
            <person name="Miyazaki D."/>
            <person name="Mochizuki H."/>
            <person name="Umetsu J."/>
            <person name="Higashi K."/>
            <person name="Shibata D."/>
            <person name="Kamiya Y."/>
            <person name="Sato N."/>
            <person name="Nakamura Y."/>
            <person name="Tabata S."/>
            <person name="Ida S."/>
            <person name="Kurokawa K."/>
            <person name="Ohta H."/>
        </authorList>
    </citation>
    <scope>NUCLEOTIDE SEQUENCE [LARGE SCALE GENOMIC DNA]</scope>
    <source>
        <strain evidence="4 5">NIES-2285</strain>
    </source>
</reference>
<feature type="compositionally biased region" description="Basic and acidic residues" evidence="1">
    <location>
        <begin position="243"/>
        <end position="252"/>
    </location>
</feature>
<protein>
    <submittedName>
        <fullName evidence="4">Uncharacterized protein</fullName>
    </submittedName>
</protein>
<feature type="transmembrane region" description="Helical" evidence="2">
    <location>
        <begin position="358"/>
        <end position="377"/>
    </location>
</feature>
<feature type="compositionally biased region" description="Acidic residues" evidence="1">
    <location>
        <begin position="163"/>
        <end position="176"/>
    </location>
</feature>
<feature type="region of interest" description="Disordered" evidence="1">
    <location>
        <begin position="56"/>
        <end position="127"/>
    </location>
</feature>
<dbReference type="OMA" id="IRFRRTH"/>
<dbReference type="Proteomes" id="UP000054558">
    <property type="component" value="Unassembled WGS sequence"/>
</dbReference>
<evidence type="ECO:0000313" key="5">
    <source>
        <dbReference type="Proteomes" id="UP000054558"/>
    </source>
</evidence>
<keyword evidence="3" id="KW-0732">Signal</keyword>